<evidence type="ECO:0000256" key="2">
    <source>
        <dbReference type="ARBA" id="ARBA00022448"/>
    </source>
</evidence>
<keyword evidence="6 7" id="KW-0998">Cell outer membrane</keyword>
<feature type="domain" description="TonB-dependent receptor plug" evidence="8">
    <location>
        <begin position="165"/>
        <end position="270"/>
    </location>
</feature>
<dbReference type="NCBIfam" id="TIGR04057">
    <property type="entry name" value="SusC_RagA_signa"/>
    <property type="match status" value="1"/>
</dbReference>
<gene>
    <name evidence="9" type="ORF">EU557_12220</name>
</gene>
<evidence type="ECO:0000259" key="8">
    <source>
        <dbReference type="Pfam" id="PF07715"/>
    </source>
</evidence>
<dbReference type="NCBIfam" id="TIGR04056">
    <property type="entry name" value="OMP_RagA_SusC"/>
    <property type="match status" value="1"/>
</dbReference>
<dbReference type="InterPro" id="IPR023997">
    <property type="entry name" value="TonB-dep_OMP_SusC/RagA_CS"/>
</dbReference>
<dbReference type="FunFam" id="2.60.40.1120:FF:000003">
    <property type="entry name" value="Outer membrane protein Omp121"/>
    <property type="match status" value="1"/>
</dbReference>
<proteinExistence type="inferred from homology"/>
<dbReference type="Gene3D" id="2.170.130.10">
    <property type="entry name" value="TonB-dependent receptor, plug domain"/>
    <property type="match status" value="1"/>
</dbReference>
<evidence type="ECO:0000256" key="7">
    <source>
        <dbReference type="PROSITE-ProRule" id="PRU01360"/>
    </source>
</evidence>
<evidence type="ECO:0000256" key="5">
    <source>
        <dbReference type="ARBA" id="ARBA00023136"/>
    </source>
</evidence>
<comment type="caution">
    <text evidence="9">The sequence shown here is derived from an EMBL/GenBank/DDBJ whole genome shotgun (WGS) entry which is preliminary data.</text>
</comment>
<dbReference type="OrthoDB" id="9768177at2"/>
<evidence type="ECO:0000256" key="1">
    <source>
        <dbReference type="ARBA" id="ARBA00004571"/>
    </source>
</evidence>
<reference evidence="9 10" key="1">
    <citation type="submission" date="2019-04" db="EMBL/GenBank/DDBJ databases">
        <authorList>
            <person name="Feng G."/>
            <person name="Zhang J."/>
            <person name="Zhu H."/>
        </authorList>
    </citation>
    <scope>NUCLEOTIDE SEQUENCE [LARGE SCALE GENOMIC DNA]</scope>
    <source>
        <strain evidence="9 10">JCM 19491</strain>
    </source>
</reference>
<name>A0A4Z0MMF5_9BACT</name>
<keyword evidence="9" id="KW-0675">Receptor</keyword>
<accession>A0A4Z0MMF5</accession>
<dbReference type="Gene3D" id="2.40.170.20">
    <property type="entry name" value="TonB-dependent receptor, beta-barrel domain"/>
    <property type="match status" value="1"/>
</dbReference>
<dbReference type="InterPro" id="IPR023996">
    <property type="entry name" value="TonB-dep_OMP_SusC/RagA"/>
</dbReference>
<keyword evidence="2 7" id="KW-0813">Transport</keyword>
<dbReference type="AlphaFoldDB" id="A0A4Z0MMF5"/>
<evidence type="ECO:0000313" key="10">
    <source>
        <dbReference type="Proteomes" id="UP000298284"/>
    </source>
</evidence>
<dbReference type="Pfam" id="PF07715">
    <property type="entry name" value="Plug"/>
    <property type="match status" value="1"/>
</dbReference>
<dbReference type="InterPro" id="IPR036942">
    <property type="entry name" value="Beta-barrel_TonB_sf"/>
</dbReference>
<dbReference type="InterPro" id="IPR037066">
    <property type="entry name" value="Plug_dom_sf"/>
</dbReference>
<dbReference type="EMBL" id="SRKZ01000003">
    <property type="protein sequence ID" value="TGD80586.1"/>
    <property type="molecule type" value="Genomic_DNA"/>
</dbReference>
<comment type="similarity">
    <text evidence="7">Belongs to the TonB-dependent receptor family.</text>
</comment>
<dbReference type="SUPFAM" id="SSF49464">
    <property type="entry name" value="Carboxypeptidase regulatory domain-like"/>
    <property type="match status" value="1"/>
</dbReference>
<evidence type="ECO:0000256" key="4">
    <source>
        <dbReference type="ARBA" id="ARBA00022692"/>
    </source>
</evidence>
<evidence type="ECO:0000256" key="3">
    <source>
        <dbReference type="ARBA" id="ARBA00022452"/>
    </source>
</evidence>
<dbReference type="Pfam" id="PF13715">
    <property type="entry name" value="CarbopepD_reg_2"/>
    <property type="match status" value="1"/>
</dbReference>
<dbReference type="PROSITE" id="PS52016">
    <property type="entry name" value="TONB_DEPENDENT_REC_3"/>
    <property type="match status" value="1"/>
</dbReference>
<evidence type="ECO:0000313" key="9">
    <source>
        <dbReference type="EMBL" id="TGD80586.1"/>
    </source>
</evidence>
<dbReference type="InterPro" id="IPR008969">
    <property type="entry name" value="CarboxyPept-like_regulatory"/>
</dbReference>
<comment type="subcellular location">
    <subcellularLocation>
        <location evidence="1 7">Cell outer membrane</location>
        <topology evidence="1 7">Multi-pass membrane protein</topology>
    </subcellularLocation>
</comment>
<dbReference type="InterPro" id="IPR039426">
    <property type="entry name" value="TonB-dep_rcpt-like"/>
</dbReference>
<protein>
    <submittedName>
        <fullName evidence="9">TonB-dependent receptor</fullName>
    </submittedName>
</protein>
<keyword evidence="4 7" id="KW-0812">Transmembrane</keyword>
<evidence type="ECO:0000256" key="6">
    <source>
        <dbReference type="ARBA" id="ARBA00023237"/>
    </source>
</evidence>
<dbReference type="Proteomes" id="UP000298284">
    <property type="component" value="Unassembled WGS sequence"/>
</dbReference>
<keyword evidence="5 7" id="KW-0472">Membrane</keyword>
<dbReference type="SUPFAM" id="SSF56935">
    <property type="entry name" value="Porins"/>
    <property type="match status" value="1"/>
</dbReference>
<dbReference type="GO" id="GO:0009279">
    <property type="term" value="C:cell outer membrane"/>
    <property type="evidence" value="ECO:0007669"/>
    <property type="project" value="UniProtKB-SubCell"/>
</dbReference>
<keyword evidence="3 7" id="KW-1134">Transmembrane beta strand</keyword>
<dbReference type="Gene3D" id="2.60.40.1120">
    <property type="entry name" value="Carboxypeptidase-like, regulatory domain"/>
    <property type="match status" value="1"/>
</dbReference>
<organism evidence="9 10">
    <name type="scientific">Hymenobacter wooponensis</name>
    <dbReference type="NCBI Taxonomy" id="1525360"/>
    <lineage>
        <taxon>Bacteria</taxon>
        <taxon>Pseudomonadati</taxon>
        <taxon>Bacteroidota</taxon>
        <taxon>Cytophagia</taxon>
        <taxon>Cytophagales</taxon>
        <taxon>Hymenobacteraceae</taxon>
        <taxon>Hymenobacter</taxon>
    </lineage>
</organism>
<keyword evidence="10" id="KW-1185">Reference proteome</keyword>
<dbReference type="InterPro" id="IPR012910">
    <property type="entry name" value="Plug_dom"/>
</dbReference>
<sequence length="1061" mass="115515">MRKRLHRAQMCKRLQVLSHHFVSHTSSMKNTLPKIGRLALPAALVGLPVAFVGTPAAATAEALSKPSETSALVATTISGRVLDEKGQGMPGVTVLEKGTSNGATTDADGRYSLTVGDNATLSFSFVGYTTQEVPVNGRTSIDINLAPDSKALNEVVVVGYLTQKREDVTGSVASVSGREAQRAPVATISEGVQGRLPGVQVINSGVPGQAPIINIRGLGSVNGGSGPLYIIDGLWVDNIRDFNPQDAESIQVLKDGASLAPYGSRGANGVIIITTKKGKSGPPAISFNAYAGVQKINKTYDLMNAQQWSVINRQAYENAGRTPQPFVVNPPGVDTDWQKELIRTGSVQDYNLGFSGGGPNSNFLLSGEYFTQKGTVQGPKFERYSVRLNSGFNRGRLRVGESLQLARTNQTILNGLPFLDVLRMLPIIPVNDPANPGGFGFGNNNASTFGTNPIALQKLLNNTSVNNRLQGNVYGELTIFDFLRYRLNLGAEYLGYHDREKRQYGQWRQNDPLNPSYYAENQGNNLFTLVENTLTFDKSFGQNNVTAVAGYTEQHQHNEFTRGRNNGYGTGPTYYWALDAGSSAPQVQGSSFTYNKRSYLGQLTYDYDQRYLITGAIRRDGSSRFSPNNRYGTFWAASAGWRISKEQFFEGMSDKVSNLKLRASYGVLGNELLGGEYGGAYRWQGVVNPNVNYPFGGDNIQNGSIQTQLPSNDIAWEERRTANYGFDLGLLEDRLTLSADYYKSETRNALVDPAIPLVLGNAGSNPYRRVGRIQNQGFELVAGYNENRSAFKYGITGNLTTIKNKVTRLSNDATSPFFVSGPGESTRTEVGYELGSFYLYQFDGIFQTGDNIATSAQPNAQPGDVRYKDVNGDGQISAADRTHVGRVFPKIQYGLNLTAGFAGFDVAAFFQGVQGNDLLNTGRYWLDRTDDNGNYRRDFSPWTPSNPSTTTPRAIIAGGGGQAGEAAINNSRLNSTRWLEDGSYLRLKNVQIGYTIPKTLTDKVKGVGSLRFYVTGQNLFTITDYSGYDPEIVGLGLLTRGVDEGSYPNLRTVSIGAQLGF</sequence>